<keyword evidence="2" id="KW-1185">Reference proteome</keyword>
<comment type="caution">
    <text evidence="1">The sequence shown here is derived from an EMBL/GenBank/DDBJ whole genome shotgun (WGS) entry which is preliminary data.</text>
</comment>
<gene>
    <name evidence="1" type="ORF">TNCV_4126961</name>
</gene>
<organism evidence="1 2">
    <name type="scientific">Trichonephila clavipes</name>
    <name type="common">Golden silk orbweaver</name>
    <name type="synonym">Nephila clavipes</name>
    <dbReference type="NCBI Taxonomy" id="2585209"/>
    <lineage>
        <taxon>Eukaryota</taxon>
        <taxon>Metazoa</taxon>
        <taxon>Ecdysozoa</taxon>
        <taxon>Arthropoda</taxon>
        <taxon>Chelicerata</taxon>
        <taxon>Arachnida</taxon>
        <taxon>Araneae</taxon>
        <taxon>Araneomorphae</taxon>
        <taxon>Entelegynae</taxon>
        <taxon>Araneoidea</taxon>
        <taxon>Nephilidae</taxon>
        <taxon>Trichonephila</taxon>
    </lineage>
</organism>
<accession>A0A8X6VMT0</accession>
<dbReference type="AlphaFoldDB" id="A0A8X6VMT0"/>
<name>A0A8X6VMT0_TRICX</name>
<dbReference type="Proteomes" id="UP000887159">
    <property type="component" value="Unassembled WGS sequence"/>
</dbReference>
<sequence length="93" mass="10173">MATPGSSFTPTPLGHEDNLEVRRHPWANTLQAFVAATNPYWAANFRSDPGAAKAHATLLLHAYPTAGLMKIPLSGKFGENDPTNYFSRISYNL</sequence>
<protein>
    <submittedName>
        <fullName evidence="1">Uncharacterized protein</fullName>
    </submittedName>
</protein>
<proteinExistence type="predicted"/>
<dbReference type="EMBL" id="BMAU01021352">
    <property type="protein sequence ID" value="GFY19309.1"/>
    <property type="molecule type" value="Genomic_DNA"/>
</dbReference>
<evidence type="ECO:0000313" key="1">
    <source>
        <dbReference type="EMBL" id="GFY19309.1"/>
    </source>
</evidence>
<reference evidence="1" key="1">
    <citation type="submission" date="2020-08" db="EMBL/GenBank/DDBJ databases">
        <title>Multicomponent nature underlies the extraordinary mechanical properties of spider dragline silk.</title>
        <authorList>
            <person name="Kono N."/>
            <person name="Nakamura H."/>
            <person name="Mori M."/>
            <person name="Yoshida Y."/>
            <person name="Ohtoshi R."/>
            <person name="Malay A.D."/>
            <person name="Moran D.A.P."/>
            <person name="Tomita M."/>
            <person name="Numata K."/>
            <person name="Arakawa K."/>
        </authorList>
    </citation>
    <scope>NUCLEOTIDE SEQUENCE</scope>
</reference>
<evidence type="ECO:0000313" key="2">
    <source>
        <dbReference type="Proteomes" id="UP000887159"/>
    </source>
</evidence>